<comment type="caution">
    <text evidence="8">The sequence shown here is derived from an EMBL/GenBank/DDBJ whole genome shotgun (WGS) entry which is preliminary data.</text>
</comment>
<comment type="subunit">
    <text evidence="2 5">Homopentamer.</text>
</comment>
<accession>A0ABT8ZW22</accession>
<keyword evidence="5" id="KW-0964">Secreted</keyword>
<dbReference type="Pfam" id="PF07195">
    <property type="entry name" value="FliD_C"/>
    <property type="match status" value="1"/>
</dbReference>
<comment type="function">
    <text evidence="5">Required for morphogenesis and for the elongation of the flagellar filament by facilitating polymerization of the flagellin monomers at the tip of growing filament. Forms a capping structure, which prevents flagellin subunits (transported through the central channel of the flagellum) from leaking out without polymerization at the distal end.</text>
</comment>
<evidence type="ECO:0000259" key="7">
    <source>
        <dbReference type="Pfam" id="PF07195"/>
    </source>
</evidence>
<dbReference type="EMBL" id="JAUQSZ010000002">
    <property type="protein sequence ID" value="MDO7841473.1"/>
    <property type="molecule type" value="Genomic_DNA"/>
</dbReference>
<keyword evidence="8" id="KW-0969">Cilium</keyword>
<feature type="domain" description="Flagellar hook-associated protein 2 N-terminal" evidence="6">
    <location>
        <begin position="31"/>
        <end position="129"/>
    </location>
</feature>
<keyword evidence="4 5" id="KW-0975">Bacterial flagellum</keyword>
<evidence type="ECO:0000313" key="8">
    <source>
        <dbReference type="EMBL" id="MDO7841473.1"/>
    </source>
</evidence>
<name>A0ABT8ZW22_9SPHN</name>
<evidence type="ECO:0000256" key="2">
    <source>
        <dbReference type="ARBA" id="ARBA00011255"/>
    </source>
</evidence>
<evidence type="ECO:0000256" key="1">
    <source>
        <dbReference type="ARBA" id="ARBA00009764"/>
    </source>
</evidence>
<dbReference type="PANTHER" id="PTHR30288:SF0">
    <property type="entry name" value="FLAGELLAR HOOK-ASSOCIATED PROTEIN 2"/>
    <property type="match status" value="1"/>
</dbReference>
<dbReference type="Proteomes" id="UP001176468">
    <property type="component" value="Unassembled WGS sequence"/>
</dbReference>
<dbReference type="InterPro" id="IPR003481">
    <property type="entry name" value="FliD_N"/>
</dbReference>
<evidence type="ECO:0000256" key="3">
    <source>
        <dbReference type="ARBA" id="ARBA00023054"/>
    </source>
</evidence>
<evidence type="ECO:0000256" key="4">
    <source>
        <dbReference type="ARBA" id="ARBA00023143"/>
    </source>
</evidence>
<dbReference type="Pfam" id="PF02465">
    <property type="entry name" value="FliD_N"/>
    <property type="match status" value="1"/>
</dbReference>
<keyword evidence="3" id="KW-0175">Coiled coil</keyword>
<organism evidence="8 9">
    <name type="scientific">Sphingomonas immobilis</name>
    <dbReference type="NCBI Taxonomy" id="3063997"/>
    <lineage>
        <taxon>Bacteria</taxon>
        <taxon>Pseudomonadati</taxon>
        <taxon>Pseudomonadota</taxon>
        <taxon>Alphaproteobacteria</taxon>
        <taxon>Sphingomonadales</taxon>
        <taxon>Sphingomonadaceae</taxon>
        <taxon>Sphingomonas</taxon>
    </lineage>
</organism>
<protein>
    <recommendedName>
        <fullName evidence="5">Flagellar hook-associated protein 2</fullName>
        <shortName evidence="5">HAP2</shortName>
    </recommendedName>
    <alternativeName>
        <fullName evidence="5">Flagellar cap protein</fullName>
    </alternativeName>
</protein>
<proteinExistence type="inferred from homology"/>
<comment type="subcellular location">
    <subcellularLocation>
        <location evidence="5">Secreted</location>
    </subcellularLocation>
    <subcellularLocation>
        <location evidence="5">Bacterial flagellum</location>
    </subcellularLocation>
</comment>
<keyword evidence="8" id="KW-0282">Flagellum</keyword>
<evidence type="ECO:0000313" key="9">
    <source>
        <dbReference type="Proteomes" id="UP001176468"/>
    </source>
</evidence>
<dbReference type="PANTHER" id="PTHR30288">
    <property type="entry name" value="FLAGELLAR CAP/ASSEMBLY PROTEIN FLID"/>
    <property type="match status" value="1"/>
</dbReference>
<comment type="similarity">
    <text evidence="1 5">Belongs to the FliD family.</text>
</comment>
<evidence type="ECO:0000256" key="5">
    <source>
        <dbReference type="RuleBase" id="RU362066"/>
    </source>
</evidence>
<dbReference type="InterPro" id="IPR040026">
    <property type="entry name" value="FliD"/>
</dbReference>
<keyword evidence="8" id="KW-0966">Cell projection</keyword>
<reference evidence="8" key="1">
    <citation type="submission" date="2023-07" db="EMBL/GenBank/DDBJ databases">
        <authorList>
            <person name="Kim M.K."/>
        </authorList>
    </citation>
    <scope>NUCLEOTIDE SEQUENCE</scope>
    <source>
        <strain evidence="8">CA1-15</strain>
    </source>
</reference>
<keyword evidence="9" id="KW-1185">Reference proteome</keyword>
<dbReference type="InterPro" id="IPR010809">
    <property type="entry name" value="FliD_C"/>
</dbReference>
<sequence length="497" mass="49204">MVDATSSTTSTATPTPTVSGADIVKTIGTGSGVDTTALVAGLVQAQFALKNQQLKAKEDALTAQISAVATVQSNITDFASALDALVKGGSLASSPTSSNSAVLSATALSGAKLANLSATVEVTQIATAQSATTKTSFASRSTVVGTGTLTFTLGTATVDANSGTMTAFTAGTAQAINVTIDSTNNTLDGIAKAINAAKTGVTATVVTDVDGTARLSLKGATGTASAFTVSGDSPELQQLNVGPGQGAATSIGSAAGNAKLKLDGVAVERASNTVSDLIDGVKLQLNSASIGNPVTLGGSTPTAALSAAVNNFVATFNETQSTLKTNLDPINGPLKNDVAAATLSRSLRNLTTTPLVASSGTGAPTTLADIGVATARDGSLSVNAAQLAAALAKYPDAVEAMFAASTSTNPTSNGLNAAFASISKAATSSLYGLAASKATYTKAKTTVTDAEAKAADDATTMKTRLTQQFAAMDSKVAAYKSTQTFLTAQIAAWNKTS</sequence>
<feature type="domain" description="Flagellar hook-associated protein 2 C-terminal" evidence="7">
    <location>
        <begin position="255"/>
        <end position="480"/>
    </location>
</feature>
<gene>
    <name evidence="8" type="primary">fliD</name>
    <name evidence="8" type="ORF">Q5H94_03985</name>
</gene>
<dbReference type="RefSeq" id="WP_304559928.1">
    <property type="nucleotide sequence ID" value="NZ_JAUQSZ010000002.1"/>
</dbReference>
<evidence type="ECO:0000259" key="6">
    <source>
        <dbReference type="Pfam" id="PF02465"/>
    </source>
</evidence>